<dbReference type="AlphaFoldDB" id="A0A1S8NCU8"/>
<comment type="subunit">
    <text evidence="6">Monomer.</text>
</comment>
<dbReference type="InterPro" id="IPR001714">
    <property type="entry name" value="Pept_M24_MAP"/>
</dbReference>
<dbReference type="InterPro" id="IPR002467">
    <property type="entry name" value="Pept_M24A_MAP1"/>
</dbReference>
<evidence type="ECO:0000313" key="10">
    <source>
        <dbReference type="Proteomes" id="UP000191154"/>
    </source>
</evidence>
<dbReference type="InterPro" id="IPR036005">
    <property type="entry name" value="Creatinase/aminopeptidase-like"/>
</dbReference>
<feature type="binding site" evidence="6">
    <location>
        <position position="216"/>
    </location>
    <ligand>
        <name>substrate</name>
    </ligand>
</feature>
<name>A0A1S8NCU8_CLOSA</name>
<dbReference type="NCBIfam" id="NF008970">
    <property type="entry name" value="PRK12318.1"/>
    <property type="match status" value="1"/>
</dbReference>
<keyword evidence="4 6" id="KW-0479">Metal-binding</keyword>
<comment type="function">
    <text evidence="1 6">Removes the N-terminal methionine from nascent proteins. The N-terminal methionine is often cleaved when the second residue in the primary sequence is small and uncharged (Met-Ala-, Cys, Gly, Pro, Ser, Thr, or Val). Requires deformylation of the N(alpha)-formylated initiator methionine before it can be hydrolyzed.</text>
</comment>
<dbReference type="NCBIfam" id="TIGR00500">
    <property type="entry name" value="met_pdase_I"/>
    <property type="match status" value="1"/>
</dbReference>
<dbReference type="Proteomes" id="UP000191154">
    <property type="component" value="Unassembled WGS sequence"/>
</dbReference>
<feature type="binding site" evidence="6">
    <location>
        <position position="146"/>
    </location>
    <ligand>
        <name>a divalent metal cation</name>
        <dbReference type="ChEBI" id="CHEBI:60240"/>
        <label>1</label>
    </ligand>
</feature>
<feature type="binding site" evidence="6">
    <location>
        <position position="146"/>
    </location>
    <ligand>
        <name>a divalent metal cation</name>
        <dbReference type="ChEBI" id="CHEBI:60240"/>
        <label>2</label>
        <note>catalytic</note>
    </ligand>
</feature>
<dbReference type="Pfam" id="PF00557">
    <property type="entry name" value="Peptidase_M24"/>
    <property type="match status" value="1"/>
</dbReference>
<evidence type="ECO:0000256" key="4">
    <source>
        <dbReference type="ARBA" id="ARBA00022723"/>
    </source>
</evidence>
<dbReference type="STRING" id="169679.CSACC_17690"/>
<keyword evidence="2 6" id="KW-0031">Aminopeptidase</keyword>
<comment type="similarity">
    <text evidence="6">Belongs to the peptidase M24A family. Methionine aminopeptidase type 1 subfamily.</text>
</comment>
<dbReference type="Pfam" id="PF02810">
    <property type="entry name" value="SEC-C"/>
    <property type="match status" value="1"/>
</dbReference>
<dbReference type="PRINTS" id="PR00599">
    <property type="entry name" value="MAPEPTIDASE"/>
</dbReference>
<comment type="catalytic activity">
    <reaction evidence="6 7">
        <text>Release of N-terminal amino acids, preferentially methionine, from peptides and arylamides.</text>
        <dbReference type="EC" id="3.4.11.18"/>
    </reaction>
</comment>
<feature type="binding site" evidence="6">
    <location>
        <position position="274"/>
    </location>
    <ligand>
        <name>a divalent metal cation</name>
        <dbReference type="ChEBI" id="CHEBI:60240"/>
        <label>1</label>
    </ligand>
</feature>
<dbReference type="SUPFAM" id="SSF55920">
    <property type="entry name" value="Creatinase/aminopeptidase"/>
    <property type="match status" value="1"/>
</dbReference>
<evidence type="ECO:0000259" key="8">
    <source>
        <dbReference type="Pfam" id="PF00557"/>
    </source>
</evidence>
<evidence type="ECO:0000256" key="5">
    <source>
        <dbReference type="ARBA" id="ARBA00022801"/>
    </source>
</evidence>
<dbReference type="GO" id="GO:0070006">
    <property type="term" value="F:metalloaminopeptidase activity"/>
    <property type="evidence" value="ECO:0007669"/>
    <property type="project" value="UniProtKB-UniRule"/>
</dbReference>
<feature type="binding site" evidence="6">
    <location>
        <position position="209"/>
    </location>
    <ligand>
        <name>a divalent metal cation</name>
        <dbReference type="ChEBI" id="CHEBI:60240"/>
        <label>2</label>
        <note>catalytic</note>
    </ligand>
</feature>
<organism evidence="9 10">
    <name type="scientific">Clostridium saccharobutylicum</name>
    <dbReference type="NCBI Taxonomy" id="169679"/>
    <lineage>
        <taxon>Bacteria</taxon>
        <taxon>Bacillati</taxon>
        <taxon>Bacillota</taxon>
        <taxon>Clostridia</taxon>
        <taxon>Eubacteriales</taxon>
        <taxon>Clostridiaceae</taxon>
        <taxon>Clostridium</taxon>
    </lineage>
</organism>
<dbReference type="InterPro" id="IPR000994">
    <property type="entry name" value="Pept_M24"/>
</dbReference>
<comment type="caution">
    <text evidence="9">The sequence shown here is derived from an EMBL/GenBank/DDBJ whole genome shotgun (WGS) entry which is preliminary data.</text>
</comment>
<accession>A0A1S8NCU8</accession>
<keyword evidence="3 6" id="KW-0645">Protease</keyword>
<dbReference type="PANTHER" id="PTHR43330:SF8">
    <property type="entry name" value="METHIONINE AMINOPEPTIDASE 1D, MITOCHONDRIAL"/>
    <property type="match status" value="1"/>
</dbReference>
<dbReference type="GO" id="GO:0004239">
    <property type="term" value="F:initiator methionyl aminopeptidase activity"/>
    <property type="evidence" value="ECO:0007669"/>
    <property type="project" value="UniProtKB-UniRule"/>
</dbReference>
<dbReference type="SUPFAM" id="SSF103642">
    <property type="entry name" value="Sec-C motif"/>
    <property type="match status" value="1"/>
</dbReference>
<dbReference type="GO" id="GO:0006508">
    <property type="term" value="P:proteolysis"/>
    <property type="evidence" value="ECO:0007669"/>
    <property type="project" value="UniProtKB-KW"/>
</dbReference>
<dbReference type="CDD" id="cd01086">
    <property type="entry name" value="MetAP1"/>
    <property type="match status" value="1"/>
</dbReference>
<dbReference type="RefSeq" id="WP_077864575.1">
    <property type="nucleotide sequence ID" value="NZ_LZYZ01000002.1"/>
</dbReference>
<protein>
    <recommendedName>
        <fullName evidence="6 7">Methionine aminopeptidase</fullName>
        <shortName evidence="6">MAP</shortName>
        <shortName evidence="6">MetAP</shortName>
        <ecNumber evidence="6 7">3.4.11.18</ecNumber>
    </recommendedName>
    <alternativeName>
        <fullName evidence="6">Peptidase M</fullName>
    </alternativeName>
</protein>
<dbReference type="Gene3D" id="3.10.450.50">
    <property type="match status" value="1"/>
</dbReference>
<dbReference type="InterPro" id="IPR004027">
    <property type="entry name" value="SEC_C_motif"/>
</dbReference>
<evidence type="ECO:0000256" key="1">
    <source>
        <dbReference type="ARBA" id="ARBA00002521"/>
    </source>
</evidence>
<dbReference type="EC" id="3.4.11.18" evidence="6 7"/>
<feature type="binding site" evidence="6">
    <location>
        <position position="135"/>
    </location>
    <ligand>
        <name>a divalent metal cation</name>
        <dbReference type="ChEBI" id="CHEBI:60240"/>
        <label>1</label>
    </ligand>
</feature>
<dbReference type="HAMAP" id="MF_01974">
    <property type="entry name" value="MetAP_1"/>
    <property type="match status" value="1"/>
</dbReference>
<evidence type="ECO:0000256" key="6">
    <source>
        <dbReference type="HAMAP-Rule" id="MF_01974"/>
    </source>
</evidence>
<dbReference type="Gene3D" id="3.90.230.10">
    <property type="entry name" value="Creatinase/methionine aminopeptidase superfamily"/>
    <property type="match status" value="1"/>
</dbReference>
<evidence type="ECO:0000256" key="7">
    <source>
        <dbReference type="RuleBase" id="RU003653"/>
    </source>
</evidence>
<evidence type="ECO:0000256" key="3">
    <source>
        <dbReference type="ARBA" id="ARBA00022670"/>
    </source>
</evidence>
<comment type="cofactor">
    <cofactor evidence="6">
        <name>Co(2+)</name>
        <dbReference type="ChEBI" id="CHEBI:48828"/>
    </cofactor>
    <cofactor evidence="6">
        <name>Zn(2+)</name>
        <dbReference type="ChEBI" id="CHEBI:29105"/>
    </cofactor>
    <cofactor evidence="6">
        <name>Mn(2+)</name>
        <dbReference type="ChEBI" id="CHEBI:29035"/>
    </cofactor>
    <cofactor evidence="6">
        <name>Fe(2+)</name>
        <dbReference type="ChEBI" id="CHEBI:29033"/>
    </cofactor>
    <text evidence="6">Binds 2 divalent metal cations per subunit. Has a high-affinity and a low affinity metal-binding site. The true nature of the physiological cofactor is under debate. The enzyme is active with cobalt, zinc, manganese or divalent iron ions. Most likely, methionine aminopeptidases function as mononuclear Fe(2+)-metalloproteases under physiological conditions, and the catalytically relevant metal-binding site has been assigned to the histidine-containing high-affinity site.</text>
</comment>
<proteinExistence type="inferred from homology"/>
<dbReference type="EMBL" id="LZYZ01000002">
    <property type="protein sequence ID" value="OOM14306.1"/>
    <property type="molecule type" value="Genomic_DNA"/>
</dbReference>
<evidence type="ECO:0000256" key="2">
    <source>
        <dbReference type="ARBA" id="ARBA00022438"/>
    </source>
</evidence>
<feature type="binding site" evidence="6">
    <location>
        <position position="117"/>
    </location>
    <ligand>
        <name>substrate</name>
    </ligand>
</feature>
<feature type="binding site" evidence="6">
    <location>
        <position position="274"/>
    </location>
    <ligand>
        <name>a divalent metal cation</name>
        <dbReference type="ChEBI" id="CHEBI:60240"/>
        <label>2</label>
        <note>catalytic</note>
    </ligand>
</feature>
<feature type="binding site" evidence="6">
    <location>
        <position position="242"/>
    </location>
    <ligand>
        <name>a divalent metal cation</name>
        <dbReference type="ChEBI" id="CHEBI:60240"/>
        <label>2</label>
        <note>catalytic</note>
    </ligand>
</feature>
<keyword evidence="5 6" id="KW-0378">Hydrolase</keyword>
<reference evidence="9 10" key="1">
    <citation type="submission" date="2016-05" db="EMBL/GenBank/DDBJ databases">
        <title>Microbial solvent formation.</title>
        <authorList>
            <person name="Poehlein A."/>
            <person name="Montoya Solano J.D."/>
            <person name="Flitsch S."/>
            <person name="Krabben P."/>
            <person name="Duerre P."/>
            <person name="Daniel R."/>
        </authorList>
    </citation>
    <scope>NUCLEOTIDE SEQUENCE [LARGE SCALE GENOMIC DNA]</scope>
    <source>
        <strain evidence="9 10">L1-8</strain>
    </source>
</reference>
<gene>
    <name evidence="9" type="primary">map_1</name>
    <name evidence="6" type="synonym">map</name>
    <name evidence="9" type="ORF">CLOSAC_11790</name>
</gene>
<sequence>MFSNRNEKCWCGSGLKYKKCHLEFDEKIESYRLKGHEVPSRDLIKSPQDIEGIRKSGAINNGVLDLVASKIKAGMSTADIDKLVYDYTTEHGAIPAPLNYEGFPKSVCTSINNEVCHGIPDENIILKDGDIVNVDVSTILDGYYSDASRMFMIGEVSEDAKKLVTVARECMIKGIEAIKPWGFLGDIGAACGERAHENGYSVVRALGGHGVGNEFHEDPFVAHIGKKGTGMLLVPGMVLTVEPMVNEGTYDVFVDEVNEWTIYTADDKLSAQWEHTVLITETGVEILAK</sequence>
<evidence type="ECO:0000313" key="9">
    <source>
        <dbReference type="EMBL" id="OOM14306.1"/>
    </source>
</evidence>
<dbReference type="PANTHER" id="PTHR43330">
    <property type="entry name" value="METHIONINE AMINOPEPTIDASE"/>
    <property type="match status" value="1"/>
</dbReference>
<feature type="domain" description="Peptidase M24" evidence="8">
    <location>
        <begin position="51"/>
        <end position="281"/>
    </location>
</feature>
<dbReference type="GO" id="GO:0046872">
    <property type="term" value="F:metal ion binding"/>
    <property type="evidence" value="ECO:0007669"/>
    <property type="project" value="UniProtKB-UniRule"/>
</dbReference>